<dbReference type="Pfam" id="PF00643">
    <property type="entry name" value="zf-B_box"/>
    <property type="match status" value="1"/>
</dbReference>
<evidence type="ECO:0000256" key="3">
    <source>
        <dbReference type="ARBA" id="ARBA00022833"/>
    </source>
</evidence>
<evidence type="ECO:0000259" key="7">
    <source>
        <dbReference type="PROSITE" id="PS50119"/>
    </source>
</evidence>
<name>A0ABR3N3R6_9TELE</name>
<keyword evidence="9" id="KW-1185">Reference proteome</keyword>
<dbReference type="Pfam" id="PF13445">
    <property type="entry name" value="zf-RING_UBOX"/>
    <property type="match status" value="1"/>
</dbReference>
<keyword evidence="1" id="KW-0479">Metal-binding</keyword>
<dbReference type="InterPro" id="IPR017907">
    <property type="entry name" value="Znf_RING_CS"/>
</dbReference>
<dbReference type="Pfam" id="PF25600">
    <property type="entry name" value="TRIM_CC"/>
    <property type="match status" value="1"/>
</dbReference>
<evidence type="ECO:0000256" key="4">
    <source>
        <dbReference type="PROSITE-ProRule" id="PRU00024"/>
    </source>
</evidence>
<dbReference type="EMBL" id="JAYMGO010000007">
    <property type="protein sequence ID" value="KAL1271574.1"/>
    <property type="molecule type" value="Genomic_DNA"/>
</dbReference>
<feature type="coiled-coil region" evidence="5">
    <location>
        <begin position="233"/>
        <end position="314"/>
    </location>
</feature>
<dbReference type="InterPro" id="IPR058030">
    <property type="entry name" value="TRIM8/14/16/25/29/45/65_CC"/>
</dbReference>
<sequence>MFSYPYVRKMSVRTADTQRAKAMAESSEEKRSLSSCGSLSEELQCSICLDVFTDPVSTPCGHNFCKICLKGCWNNRHDYSCPICKETFNQKPELKVNTTLREIVDHYKKRSHPKIPAVLCDICTGKKQKALKSCPTCQSSYCEAHLERHLKVPGLKQHKLIDPTKNLQDHLCQKHNRPLELFCRNDQTCVCVMCTVTEHKSHNNVPVEQESEQKKSELIKTQTDVQQMIQDRMKKIEEIQQSVQLRKKNTEKEKADSVDLFTSLIHSIERCQSELLEVMERKQKEAETQAEKFIKELEQEITELKRRNTELKKLSHTEDHLHFLQIYPSLCSNLDYKIWAGIRIKTSVSVETLRRALTQLQKTLDEKLSQTVLKRIQQYAVDVTLDPDTAHPELILSEDGKKRYNNRLHYVQTTGIWGAWLPVSCTSPPHEYRLVICQTSSLTDCRRAPAGEPQPQPLLLLDPPRIFTTDWELEVGEAKTREVYTCRAAQECDTLLKMRPDISMEEATHET</sequence>
<dbReference type="Gene3D" id="4.10.830.40">
    <property type="match status" value="1"/>
</dbReference>
<dbReference type="PROSITE" id="PS00518">
    <property type="entry name" value="ZF_RING_1"/>
    <property type="match status" value="1"/>
</dbReference>
<dbReference type="SMART" id="SM00336">
    <property type="entry name" value="BBOX"/>
    <property type="match status" value="2"/>
</dbReference>
<dbReference type="Gene3D" id="3.30.160.60">
    <property type="entry name" value="Classic Zinc Finger"/>
    <property type="match status" value="1"/>
</dbReference>
<dbReference type="InterPro" id="IPR001841">
    <property type="entry name" value="Znf_RING"/>
</dbReference>
<dbReference type="SUPFAM" id="SSF57845">
    <property type="entry name" value="B-box zinc-binding domain"/>
    <property type="match status" value="1"/>
</dbReference>
<feature type="domain" description="RING-type" evidence="6">
    <location>
        <begin position="45"/>
        <end position="85"/>
    </location>
</feature>
<dbReference type="InterPro" id="IPR013083">
    <property type="entry name" value="Znf_RING/FYVE/PHD"/>
</dbReference>
<evidence type="ECO:0000313" key="9">
    <source>
        <dbReference type="Proteomes" id="UP001558613"/>
    </source>
</evidence>
<evidence type="ECO:0000313" key="8">
    <source>
        <dbReference type="EMBL" id="KAL1271574.1"/>
    </source>
</evidence>
<keyword evidence="5" id="KW-0175">Coiled coil</keyword>
<dbReference type="Pfam" id="PF13765">
    <property type="entry name" value="PRY"/>
    <property type="match status" value="1"/>
</dbReference>
<protein>
    <submittedName>
        <fullName evidence="8">Uncharacterized protein</fullName>
    </submittedName>
</protein>
<evidence type="ECO:0000256" key="5">
    <source>
        <dbReference type="SAM" id="Coils"/>
    </source>
</evidence>
<dbReference type="PANTHER" id="PTHR25465">
    <property type="entry name" value="B-BOX DOMAIN CONTAINING"/>
    <property type="match status" value="1"/>
</dbReference>
<dbReference type="PROSITE" id="PS50119">
    <property type="entry name" value="ZF_BBOX"/>
    <property type="match status" value="1"/>
</dbReference>
<dbReference type="PROSITE" id="PS50089">
    <property type="entry name" value="ZF_RING_2"/>
    <property type="match status" value="1"/>
</dbReference>
<keyword evidence="3" id="KW-0862">Zinc</keyword>
<evidence type="ECO:0000256" key="2">
    <source>
        <dbReference type="ARBA" id="ARBA00022771"/>
    </source>
</evidence>
<accession>A0ABR3N3R6</accession>
<dbReference type="InterPro" id="IPR051051">
    <property type="entry name" value="E3_ubiq-ligase_TRIM/RNF"/>
</dbReference>
<organism evidence="8 9">
    <name type="scientific">Cirrhinus molitorella</name>
    <name type="common">mud carp</name>
    <dbReference type="NCBI Taxonomy" id="172907"/>
    <lineage>
        <taxon>Eukaryota</taxon>
        <taxon>Metazoa</taxon>
        <taxon>Chordata</taxon>
        <taxon>Craniata</taxon>
        <taxon>Vertebrata</taxon>
        <taxon>Euteleostomi</taxon>
        <taxon>Actinopterygii</taxon>
        <taxon>Neopterygii</taxon>
        <taxon>Teleostei</taxon>
        <taxon>Ostariophysi</taxon>
        <taxon>Cypriniformes</taxon>
        <taxon>Cyprinidae</taxon>
        <taxon>Labeoninae</taxon>
        <taxon>Labeonini</taxon>
        <taxon>Cirrhinus</taxon>
    </lineage>
</organism>
<gene>
    <name evidence="8" type="ORF">QQF64_030590</name>
</gene>
<dbReference type="PANTHER" id="PTHR25465:SF32">
    <property type="entry name" value="BLOODTHIRSTY-RELATED GENE FAMILY, MEMBER 16 ISOFORM X1-RELATED"/>
    <property type="match status" value="1"/>
</dbReference>
<dbReference type="CDD" id="cd19769">
    <property type="entry name" value="Bbox2_TRIM16-like"/>
    <property type="match status" value="1"/>
</dbReference>
<dbReference type="SUPFAM" id="SSF49899">
    <property type="entry name" value="Concanavalin A-like lectins/glucanases"/>
    <property type="match status" value="1"/>
</dbReference>
<keyword evidence="2 4" id="KW-0863">Zinc-finger</keyword>
<dbReference type="SUPFAM" id="SSF57850">
    <property type="entry name" value="RING/U-box"/>
    <property type="match status" value="1"/>
</dbReference>
<dbReference type="InterPro" id="IPR000315">
    <property type="entry name" value="Znf_B-box"/>
</dbReference>
<dbReference type="Proteomes" id="UP001558613">
    <property type="component" value="Unassembled WGS sequence"/>
</dbReference>
<dbReference type="InterPro" id="IPR027370">
    <property type="entry name" value="Znf-RING_euk"/>
</dbReference>
<feature type="domain" description="B box-type" evidence="7">
    <location>
        <begin position="167"/>
        <end position="207"/>
    </location>
</feature>
<dbReference type="Gene3D" id="3.30.40.10">
    <property type="entry name" value="Zinc/RING finger domain, C3HC4 (zinc finger)"/>
    <property type="match status" value="1"/>
</dbReference>
<dbReference type="InterPro" id="IPR043136">
    <property type="entry name" value="B30.2/SPRY_sf"/>
</dbReference>
<dbReference type="InterPro" id="IPR006574">
    <property type="entry name" value="PRY"/>
</dbReference>
<dbReference type="Gene3D" id="2.60.120.920">
    <property type="match status" value="1"/>
</dbReference>
<proteinExistence type="predicted"/>
<evidence type="ECO:0000259" key="6">
    <source>
        <dbReference type="PROSITE" id="PS50089"/>
    </source>
</evidence>
<dbReference type="CDD" id="cd19802">
    <property type="entry name" value="Bbox1_TRIM8-like"/>
    <property type="match status" value="1"/>
</dbReference>
<dbReference type="SMART" id="SM00184">
    <property type="entry name" value="RING"/>
    <property type="match status" value="1"/>
</dbReference>
<evidence type="ECO:0000256" key="1">
    <source>
        <dbReference type="ARBA" id="ARBA00022723"/>
    </source>
</evidence>
<dbReference type="InterPro" id="IPR013320">
    <property type="entry name" value="ConA-like_dom_sf"/>
</dbReference>
<reference evidence="8 9" key="1">
    <citation type="submission" date="2023-09" db="EMBL/GenBank/DDBJ databases">
        <authorList>
            <person name="Wang M."/>
        </authorList>
    </citation>
    <scope>NUCLEOTIDE SEQUENCE [LARGE SCALE GENOMIC DNA]</scope>
    <source>
        <strain evidence="8">GT-2023</strain>
        <tissue evidence="8">Liver</tissue>
    </source>
</reference>
<comment type="caution">
    <text evidence="8">The sequence shown here is derived from an EMBL/GenBank/DDBJ whole genome shotgun (WGS) entry which is preliminary data.</text>
</comment>